<reference evidence="2 3" key="1">
    <citation type="journal article" date="2016" name="Nat. Commun.">
        <title>Thousands of microbial genomes shed light on interconnected biogeochemical processes in an aquifer system.</title>
        <authorList>
            <person name="Anantharaman K."/>
            <person name="Brown C.T."/>
            <person name="Hug L.A."/>
            <person name="Sharon I."/>
            <person name="Castelle C.J."/>
            <person name="Probst A.J."/>
            <person name="Thomas B.C."/>
            <person name="Singh A."/>
            <person name="Wilkins M.J."/>
            <person name="Karaoz U."/>
            <person name="Brodie E.L."/>
            <person name="Williams K.H."/>
            <person name="Hubbard S.S."/>
            <person name="Banfield J.F."/>
        </authorList>
    </citation>
    <scope>NUCLEOTIDE SEQUENCE [LARGE SCALE GENOMIC DNA]</scope>
</reference>
<feature type="compositionally biased region" description="Pro residues" evidence="1">
    <location>
        <begin position="144"/>
        <end position="168"/>
    </location>
</feature>
<dbReference type="EMBL" id="MEUG01000001">
    <property type="protein sequence ID" value="OGC27739.1"/>
    <property type="molecule type" value="Genomic_DNA"/>
</dbReference>
<dbReference type="AlphaFoldDB" id="A0A1F4T5G3"/>
<evidence type="ECO:0000313" key="2">
    <source>
        <dbReference type="EMBL" id="OGC27739.1"/>
    </source>
</evidence>
<dbReference type="InterPro" id="IPR009000">
    <property type="entry name" value="Transl_B-barrel_sf"/>
</dbReference>
<gene>
    <name evidence="2" type="ORF">A3K49_01830</name>
</gene>
<evidence type="ECO:0000313" key="3">
    <source>
        <dbReference type="Proteomes" id="UP000178602"/>
    </source>
</evidence>
<dbReference type="SUPFAM" id="SSF50447">
    <property type="entry name" value="Translation proteins"/>
    <property type="match status" value="1"/>
</dbReference>
<organism evidence="2 3">
    <name type="scientific">candidate division WOR-1 bacterium RIFOXYC12_FULL_54_18</name>
    <dbReference type="NCBI Taxonomy" id="1802584"/>
    <lineage>
        <taxon>Bacteria</taxon>
        <taxon>Bacillati</taxon>
        <taxon>Saganbacteria</taxon>
    </lineage>
</organism>
<sequence>MKKKVKKSPKKTAVKKKVKLAKKKPVRKTAKPKGPKVLGKITHIFDKISVAIIKVAATLKVGDYVQIKGKTTDFKQKVDSIQINHKNVPMVGKGAEIGLKVINQVRENDIVYTAEEETHLVVAPQPSYPMIQPIRSIASAPQVAPKPVPPPVRPVVPPTPKPVIPPKPGYDNTKFLKF</sequence>
<name>A0A1F4T5G3_UNCSA</name>
<feature type="region of interest" description="Disordered" evidence="1">
    <location>
        <begin position="142"/>
        <end position="171"/>
    </location>
</feature>
<proteinExistence type="predicted"/>
<protein>
    <recommendedName>
        <fullName evidence="4">Translation elongation factor EFTu-like domain-containing protein</fullName>
    </recommendedName>
</protein>
<evidence type="ECO:0008006" key="4">
    <source>
        <dbReference type="Google" id="ProtNLM"/>
    </source>
</evidence>
<evidence type="ECO:0000256" key="1">
    <source>
        <dbReference type="SAM" id="MobiDB-lite"/>
    </source>
</evidence>
<accession>A0A1F4T5G3</accession>
<feature type="region of interest" description="Disordered" evidence="1">
    <location>
        <begin position="1"/>
        <end position="34"/>
    </location>
</feature>
<dbReference type="Proteomes" id="UP000178602">
    <property type="component" value="Unassembled WGS sequence"/>
</dbReference>
<comment type="caution">
    <text evidence="2">The sequence shown here is derived from an EMBL/GenBank/DDBJ whole genome shotgun (WGS) entry which is preliminary data.</text>
</comment>